<dbReference type="FunFam" id="3.30.1330.10:FF:000003">
    <property type="entry name" value="Selenide, water dikinase"/>
    <property type="match status" value="1"/>
</dbReference>
<dbReference type="InterPro" id="IPR023061">
    <property type="entry name" value="SelD_I"/>
</dbReference>
<evidence type="ECO:0000256" key="1">
    <source>
        <dbReference type="ARBA" id="ARBA00008026"/>
    </source>
</evidence>
<keyword evidence="2 9" id="KW-0808">Transferase</keyword>
<dbReference type="Pfam" id="PF02769">
    <property type="entry name" value="AIRS_C"/>
    <property type="match status" value="1"/>
</dbReference>
<feature type="binding site" description="in other chain" evidence="9">
    <location>
        <position position="16"/>
    </location>
    <ligand>
        <name>ATP</name>
        <dbReference type="ChEBI" id="CHEBI:30616"/>
        <note>ligand shared between dimeric partners</note>
    </ligand>
</feature>
<dbReference type="EMBL" id="CP003155">
    <property type="protein sequence ID" value="AEV27952.1"/>
    <property type="molecule type" value="Genomic_DNA"/>
</dbReference>
<dbReference type="SUPFAM" id="SSF56042">
    <property type="entry name" value="PurM C-terminal domain-like"/>
    <property type="match status" value="1"/>
</dbReference>
<evidence type="ECO:0000256" key="4">
    <source>
        <dbReference type="ARBA" id="ARBA00022741"/>
    </source>
</evidence>
<feature type="binding site" evidence="9">
    <location>
        <position position="86"/>
    </location>
    <ligand>
        <name>Mg(2+)</name>
        <dbReference type="ChEBI" id="CHEBI:18420"/>
    </ligand>
</feature>
<evidence type="ECO:0000259" key="11">
    <source>
        <dbReference type="Pfam" id="PF02769"/>
    </source>
</evidence>
<dbReference type="Gene3D" id="3.30.1330.10">
    <property type="entry name" value="PurM-like, N-terminal domain"/>
    <property type="match status" value="1"/>
</dbReference>
<dbReference type="HAMAP" id="MF_00625">
    <property type="entry name" value="SelD"/>
    <property type="match status" value="1"/>
</dbReference>
<dbReference type="Pfam" id="PF00586">
    <property type="entry name" value="AIRS"/>
    <property type="match status" value="1"/>
</dbReference>
<dbReference type="InterPro" id="IPR036676">
    <property type="entry name" value="PurM-like_C_sf"/>
</dbReference>
<dbReference type="GO" id="GO:0005524">
    <property type="term" value="F:ATP binding"/>
    <property type="evidence" value="ECO:0007669"/>
    <property type="project" value="UniProtKB-UniRule"/>
</dbReference>
<organism evidence="12 13">
    <name type="scientific">Sphaerochaeta pleomorpha (strain ATCC BAA-1885 / DSM 22778 / Grapes)</name>
    <dbReference type="NCBI Taxonomy" id="158190"/>
    <lineage>
        <taxon>Bacteria</taxon>
        <taxon>Pseudomonadati</taxon>
        <taxon>Spirochaetota</taxon>
        <taxon>Spirochaetia</taxon>
        <taxon>Spirochaetales</taxon>
        <taxon>Sphaerochaetaceae</taxon>
        <taxon>Sphaerochaeta</taxon>
    </lineage>
</organism>
<comment type="cofactor">
    <cofactor evidence="9">
        <name>Mg(2+)</name>
        <dbReference type="ChEBI" id="CHEBI:18420"/>
    </cofactor>
    <text evidence="9">Binds 1 Mg(2+) ion per monomer.</text>
</comment>
<evidence type="ECO:0000256" key="6">
    <source>
        <dbReference type="ARBA" id="ARBA00022840"/>
    </source>
</evidence>
<dbReference type="eggNOG" id="COG0709">
    <property type="taxonomic scope" value="Bacteria"/>
</dbReference>
<accession>G8QT47</accession>
<dbReference type="GO" id="GO:0004756">
    <property type="term" value="F:selenide, water dikinase activity"/>
    <property type="evidence" value="ECO:0007669"/>
    <property type="project" value="UniProtKB-UniRule"/>
</dbReference>
<keyword evidence="8 9" id="KW-0711">Selenium</keyword>
<dbReference type="Gene3D" id="3.90.650.10">
    <property type="entry name" value="PurM-like C-terminal domain"/>
    <property type="match status" value="1"/>
</dbReference>
<keyword evidence="5 9" id="KW-0418">Kinase</keyword>
<evidence type="ECO:0000256" key="5">
    <source>
        <dbReference type="ARBA" id="ARBA00022777"/>
    </source>
</evidence>
<feature type="site" description="Important for catalytic activity" evidence="9">
    <location>
        <position position="16"/>
    </location>
</feature>
<sequence>MVKLTSLVKTSGCAAKLPPAQLHEVLGSLPLVHDEHLVGGFENSDDALVYRLDNGTLVIQTVDFFPPMVDDPYTFGQVAAANALSDIYAMGSEPKIAMNLMCFPSCLELEVMHQILLGGLDKANEAGAVIAGGHTISDPTPKYGLCVTGFAKEGEVWANKGAQEGDLLVLTKSLGVGIINTAVKASMASEEAASAAIKSMVTLNKYARDEALGYTVHAATDITGFSLLGHSQEMAVASDVQLVIESEKVPILPFVEEYSIQGLNPGGLYNNRDYIGGSVDMVASIRQSLQDVLYDPQTSGGLLFSMPGKDAKAYSEKTGFPIIGYVKAKGEKPILVV</sequence>
<keyword evidence="13" id="KW-1185">Reference proteome</keyword>
<keyword evidence="7 9" id="KW-0460">Magnesium</keyword>
<evidence type="ECO:0000256" key="9">
    <source>
        <dbReference type="HAMAP-Rule" id="MF_00625"/>
    </source>
</evidence>
<feature type="binding site" description="in other chain" evidence="9">
    <location>
        <position position="86"/>
    </location>
    <ligand>
        <name>ATP</name>
        <dbReference type="ChEBI" id="CHEBI:30616"/>
        <note>ligand shared between dimeric partners</note>
    </ligand>
</feature>
<dbReference type="PIRSF" id="PIRSF036407">
    <property type="entry name" value="Selenphspht_syn"/>
    <property type="match status" value="1"/>
</dbReference>
<dbReference type="EC" id="2.7.9.3" evidence="9"/>
<dbReference type="KEGG" id="sgp:SpiGrapes_0088"/>
<proteinExistence type="inferred from homology"/>
<evidence type="ECO:0000256" key="8">
    <source>
        <dbReference type="ARBA" id="ARBA00023266"/>
    </source>
</evidence>
<evidence type="ECO:0000256" key="3">
    <source>
        <dbReference type="ARBA" id="ARBA00022723"/>
    </source>
</evidence>
<feature type="binding site" evidence="9">
    <location>
        <position position="221"/>
    </location>
    <ligand>
        <name>Mg(2+)</name>
        <dbReference type="ChEBI" id="CHEBI:18420"/>
    </ligand>
</feature>
<dbReference type="AlphaFoldDB" id="G8QT47"/>
<evidence type="ECO:0000256" key="2">
    <source>
        <dbReference type="ARBA" id="ARBA00022679"/>
    </source>
</evidence>
<dbReference type="PANTHER" id="PTHR10256:SF0">
    <property type="entry name" value="INACTIVE SELENIDE, WATER DIKINASE-LIKE PROTEIN-RELATED"/>
    <property type="match status" value="1"/>
</dbReference>
<feature type="binding site" evidence="9">
    <location>
        <begin position="133"/>
        <end position="135"/>
    </location>
    <ligand>
        <name>ATP</name>
        <dbReference type="ChEBI" id="CHEBI:30616"/>
        <note>ligand shared between dimeric partners</note>
    </ligand>
</feature>
<keyword evidence="4 9" id="KW-0547">Nucleotide-binding</keyword>
<dbReference type="GO" id="GO:0000287">
    <property type="term" value="F:magnesium ion binding"/>
    <property type="evidence" value="ECO:0007669"/>
    <property type="project" value="UniProtKB-UniRule"/>
</dbReference>
<feature type="domain" description="PurM-like N-terminal" evidence="10">
    <location>
        <begin position="45"/>
        <end position="150"/>
    </location>
</feature>
<dbReference type="InterPro" id="IPR004536">
    <property type="entry name" value="SPS/SelD"/>
</dbReference>
<dbReference type="HOGENOM" id="CLU_032859_0_1_12"/>
<dbReference type="Proteomes" id="UP000005632">
    <property type="component" value="Chromosome"/>
</dbReference>
<evidence type="ECO:0000313" key="13">
    <source>
        <dbReference type="Proteomes" id="UP000005632"/>
    </source>
</evidence>
<protein>
    <recommendedName>
        <fullName evidence="9">Selenide, water dikinase</fullName>
        <ecNumber evidence="9">2.7.9.3</ecNumber>
    </recommendedName>
    <alternativeName>
        <fullName evidence="9">Selenium donor protein</fullName>
    </alternativeName>
    <alternativeName>
        <fullName evidence="9">Selenophosphate synthase</fullName>
    </alternativeName>
</protein>
<evidence type="ECO:0000259" key="10">
    <source>
        <dbReference type="Pfam" id="PF00586"/>
    </source>
</evidence>
<name>G8QT47_SPHPG</name>
<feature type="active site" evidence="9">
    <location>
        <position position="13"/>
    </location>
</feature>
<dbReference type="SUPFAM" id="SSF55326">
    <property type="entry name" value="PurM N-terminal domain-like"/>
    <property type="match status" value="1"/>
</dbReference>
<dbReference type="GO" id="GO:0005737">
    <property type="term" value="C:cytoplasm"/>
    <property type="evidence" value="ECO:0007669"/>
    <property type="project" value="TreeGrafter"/>
</dbReference>
<reference evidence="12 13" key="1">
    <citation type="submission" date="2011-11" db="EMBL/GenBank/DDBJ databases">
        <title>Complete sequence of Spirochaeta sp. grapes.</title>
        <authorList>
            <consortium name="US DOE Joint Genome Institute"/>
            <person name="Lucas S."/>
            <person name="Han J."/>
            <person name="Lapidus A."/>
            <person name="Cheng J.-F."/>
            <person name="Goodwin L."/>
            <person name="Pitluck S."/>
            <person name="Peters L."/>
            <person name="Ovchinnikova G."/>
            <person name="Munk A.C."/>
            <person name="Detter J.C."/>
            <person name="Han C."/>
            <person name="Tapia R."/>
            <person name="Land M."/>
            <person name="Hauser L."/>
            <person name="Kyrpides N."/>
            <person name="Ivanova N."/>
            <person name="Pagani I."/>
            <person name="Ritalahtilisa K."/>
            <person name="Loeffler F."/>
            <person name="Woyke T."/>
        </authorList>
    </citation>
    <scope>NUCLEOTIDE SEQUENCE [LARGE SCALE GENOMIC DNA]</scope>
    <source>
        <strain evidence="13">ATCC BAA-1885 / DSM 22778 / Grapes</strain>
    </source>
</reference>
<feature type="binding site" evidence="9">
    <location>
        <position position="46"/>
    </location>
    <ligand>
        <name>Mg(2+)</name>
        <dbReference type="ChEBI" id="CHEBI:18420"/>
    </ligand>
</feature>
<dbReference type="InterPro" id="IPR010918">
    <property type="entry name" value="PurM-like_C_dom"/>
</dbReference>
<dbReference type="STRING" id="158190.SpiGrapes_0088"/>
<keyword evidence="3 9" id="KW-0479">Metal-binding</keyword>
<comment type="catalytic activity">
    <reaction evidence="9">
        <text>hydrogenselenide + ATP + H2O = selenophosphate + AMP + phosphate + 2 H(+)</text>
        <dbReference type="Rhea" id="RHEA:18737"/>
        <dbReference type="ChEBI" id="CHEBI:15377"/>
        <dbReference type="ChEBI" id="CHEBI:15378"/>
        <dbReference type="ChEBI" id="CHEBI:16144"/>
        <dbReference type="ChEBI" id="CHEBI:29317"/>
        <dbReference type="ChEBI" id="CHEBI:30616"/>
        <dbReference type="ChEBI" id="CHEBI:43474"/>
        <dbReference type="ChEBI" id="CHEBI:456215"/>
        <dbReference type="EC" id="2.7.9.3"/>
    </reaction>
</comment>
<feature type="domain" description="PurM-like C-terminal" evidence="11">
    <location>
        <begin position="163"/>
        <end position="330"/>
    </location>
</feature>
<comment type="function">
    <text evidence="9">Synthesizes selenophosphate from selenide and ATP.</text>
</comment>
<dbReference type="CDD" id="cd02195">
    <property type="entry name" value="SelD"/>
    <property type="match status" value="1"/>
</dbReference>
<feature type="binding site" description="in other chain" evidence="9">
    <location>
        <begin position="43"/>
        <end position="45"/>
    </location>
    <ligand>
        <name>ATP</name>
        <dbReference type="ChEBI" id="CHEBI:30616"/>
        <note>ligand shared between dimeric partners</note>
    </ligand>
</feature>
<comment type="subunit">
    <text evidence="9">Homodimer.</text>
</comment>
<feature type="binding site" description="in other chain" evidence="9">
    <location>
        <position position="63"/>
    </location>
    <ligand>
        <name>ATP</name>
        <dbReference type="ChEBI" id="CHEBI:30616"/>
        <note>ligand shared between dimeric partners</note>
    </ligand>
</feature>
<comment type="similarity">
    <text evidence="1 9">Belongs to the selenophosphate synthase 1 family. Class I subfamily.</text>
</comment>
<dbReference type="InterPro" id="IPR036921">
    <property type="entry name" value="PurM-like_N_sf"/>
</dbReference>
<dbReference type="InterPro" id="IPR016188">
    <property type="entry name" value="PurM-like_N"/>
</dbReference>
<evidence type="ECO:0000256" key="7">
    <source>
        <dbReference type="ARBA" id="ARBA00022842"/>
    </source>
</evidence>
<dbReference type="PANTHER" id="PTHR10256">
    <property type="entry name" value="SELENIDE, WATER DIKINASE"/>
    <property type="match status" value="1"/>
</dbReference>
<gene>
    <name evidence="9" type="primary">selD</name>
    <name evidence="12" type="ordered locus">SpiGrapes_0088</name>
</gene>
<dbReference type="GO" id="GO:0016260">
    <property type="term" value="P:selenocysteine biosynthetic process"/>
    <property type="evidence" value="ECO:0007669"/>
    <property type="project" value="InterPro"/>
</dbReference>
<dbReference type="NCBIfam" id="TIGR00476">
    <property type="entry name" value="selD"/>
    <property type="match status" value="1"/>
</dbReference>
<evidence type="ECO:0000313" key="12">
    <source>
        <dbReference type="EMBL" id="AEV27952.1"/>
    </source>
</evidence>
<keyword evidence="6 9" id="KW-0067">ATP-binding</keyword>